<comment type="subcellular location">
    <subcellularLocation>
        <location evidence="1">Cell membrane</location>
        <topology evidence="1">Multi-pass membrane protein</topology>
    </subcellularLocation>
</comment>
<dbReference type="InterPro" id="IPR045275">
    <property type="entry name" value="MscS_archaea/bacteria_type"/>
</dbReference>
<dbReference type="Gene3D" id="1.10.287.1260">
    <property type="match status" value="1"/>
</dbReference>
<dbReference type="SUPFAM" id="SSF82689">
    <property type="entry name" value="Mechanosensitive channel protein MscS (YggB), C-terminal domain"/>
    <property type="match status" value="1"/>
</dbReference>
<feature type="domain" description="BON" evidence="10">
    <location>
        <begin position="66"/>
        <end position="132"/>
    </location>
</feature>
<evidence type="ECO:0000313" key="11">
    <source>
        <dbReference type="EMBL" id="KAA5542626.1"/>
    </source>
</evidence>
<dbReference type="InterPro" id="IPR049278">
    <property type="entry name" value="MS_channel_C"/>
</dbReference>
<evidence type="ECO:0000256" key="4">
    <source>
        <dbReference type="ARBA" id="ARBA00022692"/>
    </source>
</evidence>
<feature type="transmembrane region" description="Helical" evidence="8">
    <location>
        <begin position="196"/>
        <end position="214"/>
    </location>
</feature>
<organism evidence="11 12">
    <name type="scientific">Roseiconus nitratireducens</name>
    <dbReference type="NCBI Taxonomy" id="2605748"/>
    <lineage>
        <taxon>Bacteria</taxon>
        <taxon>Pseudomonadati</taxon>
        <taxon>Planctomycetota</taxon>
        <taxon>Planctomycetia</taxon>
        <taxon>Pirellulales</taxon>
        <taxon>Pirellulaceae</taxon>
        <taxon>Roseiconus</taxon>
    </lineage>
</organism>
<evidence type="ECO:0000256" key="7">
    <source>
        <dbReference type="SAM" id="MobiDB-lite"/>
    </source>
</evidence>
<dbReference type="RefSeq" id="WP_150077043.1">
    <property type="nucleotide sequence ID" value="NZ_VWOX01000007.1"/>
</dbReference>
<dbReference type="Pfam" id="PF00924">
    <property type="entry name" value="MS_channel_2nd"/>
    <property type="match status" value="1"/>
</dbReference>
<evidence type="ECO:0000256" key="2">
    <source>
        <dbReference type="ARBA" id="ARBA00008017"/>
    </source>
</evidence>
<evidence type="ECO:0000256" key="8">
    <source>
        <dbReference type="SAM" id="Phobius"/>
    </source>
</evidence>
<comment type="caution">
    <text evidence="11">The sequence shown here is derived from an EMBL/GenBank/DDBJ whole genome shotgun (WGS) entry which is preliminary data.</text>
</comment>
<dbReference type="GO" id="GO:0005886">
    <property type="term" value="C:plasma membrane"/>
    <property type="evidence" value="ECO:0007669"/>
    <property type="project" value="UniProtKB-SubCell"/>
</dbReference>
<dbReference type="InterPro" id="IPR011014">
    <property type="entry name" value="MscS_channel_TM-2"/>
</dbReference>
<evidence type="ECO:0000256" key="9">
    <source>
        <dbReference type="SAM" id="SignalP"/>
    </source>
</evidence>
<keyword evidence="6 8" id="KW-0472">Membrane</keyword>
<gene>
    <name evidence="11" type="ORF">FYK55_13915</name>
</gene>
<keyword evidence="5 8" id="KW-1133">Transmembrane helix</keyword>
<evidence type="ECO:0000256" key="3">
    <source>
        <dbReference type="ARBA" id="ARBA00022475"/>
    </source>
</evidence>
<feature type="signal peptide" evidence="9">
    <location>
        <begin position="1"/>
        <end position="32"/>
    </location>
</feature>
<evidence type="ECO:0000259" key="10">
    <source>
        <dbReference type="PROSITE" id="PS50914"/>
    </source>
</evidence>
<dbReference type="EMBL" id="VWOX01000007">
    <property type="protein sequence ID" value="KAA5542626.1"/>
    <property type="molecule type" value="Genomic_DNA"/>
</dbReference>
<protein>
    <submittedName>
        <fullName evidence="11">Mechanosensitive ion channel</fullName>
    </submittedName>
</protein>
<keyword evidence="12" id="KW-1185">Reference proteome</keyword>
<reference evidence="11 12" key="1">
    <citation type="submission" date="2019-08" db="EMBL/GenBank/DDBJ databases">
        <authorList>
            <person name="Dhanesh K."/>
            <person name="Kumar G."/>
            <person name="Sasikala C."/>
            <person name="Venkata Ramana C."/>
        </authorList>
    </citation>
    <scope>NUCLEOTIDE SEQUENCE [LARGE SCALE GENOMIC DNA]</scope>
    <source>
        <strain evidence="11 12">JC645</strain>
    </source>
</reference>
<keyword evidence="9" id="KW-0732">Signal</keyword>
<dbReference type="InterPro" id="IPR011066">
    <property type="entry name" value="MscS_channel_C_sf"/>
</dbReference>
<feature type="region of interest" description="Disordered" evidence="7">
    <location>
        <begin position="420"/>
        <end position="474"/>
    </location>
</feature>
<dbReference type="Pfam" id="PF21082">
    <property type="entry name" value="MS_channel_3rd"/>
    <property type="match status" value="1"/>
</dbReference>
<feature type="transmembrane region" description="Helical" evidence="8">
    <location>
        <begin position="155"/>
        <end position="176"/>
    </location>
</feature>
<dbReference type="SUPFAM" id="SSF50182">
    <property type="entry name" value="Sm-like ribonucleoproteins"/>
    <property type="match status" value="1"/>
</dbReference>
<name>A0A5M6D7J3_9BACT</name>
<dbReference type="GO" id="GO:0008381">
    <property type="term" value="F:mechanosensitive monoatomic ion channel activity"/>
    <property type="evidence" value="ECO:0007669"/>
    <property type="project" value="InterPro"/>
</dbReference>
<dbReference type="Gene3D" id="3.30.70.100">
    <property type="match status" value="1"/>
</dbReference>
<dbReference type="Pfam" id="PF04972">
    <property type="entry name" value="BON"/>
    <property type="match status" value="1"/>
</dbReference>
<dbReference type="PANTHER" id="PTHR30221:SF1">
    <property type="entry name" value="SMALL-CONDUCTANCE MECHANOSENSITIVE CHANNEL"/>
    <property type="match status" value="1"/>
</dbReference>
<dbReference type="InterPro" id="IPR006685">
    <property type="entry name" value="MscS_channel_2nd"/>
</dbReference>
<dbReference type="SUPFAM" id="SSF82861">
    <property type="entry name" value="Mechanosensitive channel protein MscS (YggB), transmembrane region"/>
    <property type="match status" value="1"/>
</dbReference>
<dbReference type="AlphaFoldDB" id="A0A5M6D7J3"/>
<dbReference type="PROSITE" id="PS50914">
    <property type="entry name" value="BON"/>
    <property type="match status" value="1"/>
</dbReference>
<dbReference type="InterPro" id="IPR010920">
    <property type="entry name" value="LSM_dom_sf"/>
</dbReference>
<evidence type="ECO:0000313" key="12">
    <source>
        <dbReference type="Proteomes" id="UP000324479"/>
    </source>
</evidence>
<dbReference type="InterPro" id="IPR007055">
    <property type="entry name" value="BON_dom"/>
</dbReference>
<feature type="chain" id="PRO_5024431862" evidence="9">
    <location>
        <begin position="33"/>
        <end position="474"/>
    </location>
</feature>
<evidence type="ECO:0000256" key="1">
    <source>
        <dbReference type="ARBA" id="ARBA00004651"/>
    </source>
</evidence>
<dbReference type="InterPro" id="IPR023408">
    <property type="entry name" value="MscS_beta-dom_sf"/>
</dbReference>
<evidence type="ECO:0000256" key="5">
    <source>
        <dbReference type="ARBA" id="ARBA00022989"/>
    </source>
</evidence>
<proteinExistence type="inferred from homology"/>
<dbReference type="Gene3D" id="2.30.30.60">
    <property type="match status" value="1"/>
</dbReference>
<keyword evidence="4 8" id="KW-0812">Transmembrane</keyword>
<feature type="transmembrane region" description="Helical" evidence="8">
    <location>
        <begin position="220"/>
        <end position="241"/>
    </location>
</feature>
<keyword evidence="3" id="KW-1003">Cell membrane</keyword>
<sequence length="474" mass="51454">MTILSSRWVCLAFGLALSIGTASLVRPTTVSAQEKGALVEPPSAAESDTEAAPNVAQKVEINPNTSDPQIANRLSEIFQATGWYDDLDIHVDRGVVFLEGVADTAAHREWAEATAMKTTDVVAAVNKIRVAEQPLWNFAPALESMRQLRAETIRILPLVLVGMVIVVLSYFVARLAARATRSLANRRVDNKLLRQVTGNVVGVLIFIVGAYIALRVSGLTRLAVTLLGGTGLVGLALGFAFRDIAENYLASILISLNQPFRVGDLIEVDGSQGFVRKVTTRGTILNTLEGNQIQIPNSTVYKNKVLNYTATPLMRLSFKVGIGYEDSVADVQELIMDVFRKHVAVTEDPAPLVLVDSLGSATVNLVCYFWFDRSQHSPLKVGSSVIRTVKQVLMASGVSMPDEARELVFPDGVPVRMLEASTETKPVPQPPRPSSFPREESVSEGEGDLSNEQAEVMKVTEDDQTVAGKENLIE</sequence>
<accession>A0A5M6D7J3</accession>
<dbReference type="PANTHER" id="PTHR30221">
    <property type="entry name" value="SMALL-CONDUCTANCE MECHANOSENSITIVE CHANNEL"/>
    <property type="match status" value="1"/>
</dbReference>
<comment type="similarity">
    <text evidence="2">Belongs to the MscS (TC 1.A.23) family.</text>
</comment>
<evidence type="ECO:0000256" key="6">
    <source>
        <dbReference type="ARBA" id="ARBA00023136"/>
    </source>
</evidence>
<dbReference type="Proteomes" id="UP000324479">
    <property type="component" value="Unassembled WGS sequence"/>
</dbReference>